<keyword evidence="1" id="KW-1133">Transmembrane helix</keyword>
<evidence type="ECO:0000313" key="3">
    <source>
        <dbReference type="Proteomes" id="UP000034704"/>
    </source>
</evidence>
<proteinExistence type="predicted"/>
<accession>A0A0G0ZI72</accession>
<organism evidence="2 3">
    <name type="scientific">Candidatus Nomurabacteria bacterium GW2011_GWC2_42_20</name>
    <dbReference type="NCBI Taxonomy" id="1618756"/>
    <lineage>
        <taxon>Bacteria</taxon>
        <taxon>Candidatus Nomuraibacteriota</taxon>
    </lineage>
</organism>
<comment type="caution">
    <text evidence="2">The sequence shown here is derived from an EMBL/GenBank/DDBJ whole genome shotgun (WGS) entry which is preliminary data.</text>
</comment>
<dbReference type="EMBL" id="LCDG01000001">
    <property type="protein sequence ID" value="KKS48379.1"/>
    <property type="molecule type" value="Genomic_DNA"/>
</dbReference>
<name>A0A0G0ZI72_9BACT</name>
<dbReference type="PROSITE" id="PS51257">
    <property type="entry name" value="PROKAR_LIPOPROTEIN"/>
    <property type="match status" value="1"/>
</dbReference>
<dbReference type="Proteomes" id="UP000034704">
    <property type="component" value="Unassembled WGS sequence"/>
</dbReference>
<dbReference type="STRING" id="1618756.UV12_C0001G0074"/>
<gene>
    <name evidence="2" type="ORF">UV12_C0001G0074</name>
</gene>
<protein>
    <submittedName>
        <fullName evidence="2">Uncharacterized protein</fullName>
    </submittedName>
</protein>
<keyword evidence="1" id="KW-0472">Membrane</keyword>
<sequence>MLEKLRAKPNHIKRSISLAVTIVIFSCILFVWFSSRDARSRELEVRGMTVSPVDGVGAMFDGFVSGFKERLSSQTSSVDIEKQDEEIIIPTDDFDISGVVVLDLSATTTSSAASTSSGL</sequence>
<dbReference type="AlphaFoldDB" id="A0A0G0ZI72"/>
<feature type="transmembrane region" description="Helical" evidence="1">
    <location>
        <begin position="12"/>
        <end position="33"/>
    </location>
</feature>
<evidence type="ECO:0000313" key="2">
    <source>
        <dbReference type="EMBL" id="KKS48379.1"/>
    </source>
</evidence>
<evidence type="ECO:0000256" key="1">
    <source>
        <dbReference type="SAM" id="Phobius"/>
    </source>
</evidence>
<keyword evidence="1" id="KW-0812">Transmembrane</keyword>
<reference evidence="2 3" key="1">
    <citation type="journal article" date="2015" name="Nature">
        <title>rRNA introns, odd ribosomes, and small enigmatic genomes across a large radiation of phyla.</title>
        <authorList>
            <person name="Brown C.T."/>
            <person name="Hug L.A."/>
            <person name="Thomas B.C."/>
            <person name="Sharon I."/>
            <person name="Castelle C.J."/>
            <person name="Singh A."/>
            <person name="Wilkins M.J."/>
            <person name="Williams K.H."/>
            <person name="Banfield J.F."/>
        </authorList>
    </citation>
    <scope>NUCLEOTIDE SEQUENCE [LARGE SCALE GENOMIC DNA]</scope>
</reference>